<dbReference type="STRING" id="930992.A0A0D0AZH2"/>
<protein>
    <submittedName>
        <fullName evidence="1">Uncharacterized protein</fullName>
    </submittedName>
</protein>
<reference evidence="2" key="2">
    <citation type="submission" date="2015-01" db="EMBL/GenBank/DDBJ databases">
        <title>Evolutionary Origins and Diversification of the Mycorrhizal Mutualists.</title>
        <authorList>
            <consortium name="DOE Joint Genome Institute"/>
            <consortium name="Mycorrhizal Genomics Consortium"/>
            <person name="Kohler A."/>
            <person name="Kuo A."/>
            <person name="Nagy L.G."/>
            <person name="Floudas D."/>
            <person name="Copeland A."/>
            <person name="Barry K.W."/>
            <person name="Cichocki N."/>
            <person name="Veneault-Fourrey C."/>
            <person name="LaButti K."/>
            <person name="Lindquist E.A."/>
            <person name="Lipzen A."/>
            <person name="Lundell T."/>
            <person name="Morin E."/>
            <person name="Murat C."/>
            <person name="Riley R."/>
            <person name="Ohm R."/>
            <person name="Sun H."/>
            <person name="Tunlid A."/>
            <person name="Henrissat B."/>
            <person name="Grigoriev I.V."/>
            <person name="Hibbett D.S."/>
            <person name="Martin F."/>
        </authorList>
    </citation>
    <scope>NUCLEOTIDE SEQUENCE [LARGE SCALE GENOMIC DNA]</scope>
    <source>
        <strain evidence="2">UH-Slu-Lm8-n1</strain>
    </source>
</reference>
<dbReference type="EMBL" id="KN835330">
    <property type="protein sequence ID" value="KIK39732.1"/>
    <property type="molecule type" value="Genomic_DNA"/>
</dbReference>
<gene>
    <name evidence="1" type="ORF">CY34DRAFT_88664</name>
</gene>
<accession>A0A0D0AZH2</accession>
<feature type="non-terminal residue" evidence="1">
    <location>
        <position position="1"/>
    </location>
</feature>
<reference evidence="1 2" key="1">
    <citation type="submission" date="2014-04" db="EMBL/GenBank/DDBJ databases">
        <authorList>
            <consortium name="DOE Joint Genome Institute"/>
            <person name="Kuo A."/>
            <person name="Ruytinx J."/>
            <person name="Rineau F."/>
            <person name="Colpaert J."/>
            <person name="Kohler A."/>
            <person name="Nagy L.G."/>
            <person name="Floudas D."/>
            <person name="Copeland A."/>
            <person name="Barry K.W."/>
            <person name="Cichocki N."/>
            <person name="Veneault-Fourrey C."/>
            <person name="LaButti K."/>
            <person name="Lindquist E.A."/>
            <person name="Lipzen A."/>
            <person name="Lundell T."/>
            <person name="Morin E."/>
            <person name="Murat C."/>
            <person name="Sun H."/>
            <person name="Tunlid A."/>
            <person name="Henrissat B."/>
            <person name="Grigoriev I.V."/>
            <person name="Hibbett D.S."/>
            <person name="Martin F."/>
            <person name="Nordberg H.P."/>
            <person name="Cantor M.N."/>
            <person name="Hua S.X."/>
        </authorList>
    </citation>
    <scope>NUCLEOTIDE SEQUENCE [LARGE SCALE GENOMIC DNA]</scope>
    <source>
        <strain evidence="1 2">UH-Slu-Lm8-n1</strain>
    </source>
</reference>
<dbReference type="HOGENOM" id="CLU_006344_16_0_1"/>
<dbReference type="AlphaFoldDB" id="A0A0D0AZH2"/>
<keyword evidence="2" id="KW-1185">Reference proteome</keyword>
<evidence type="ECO:0000313" key="2">
    <source>
        <dbReference type="Proteomes" id="UP000054485"/>
    </source>
</evidence>
<proteinExistence type="predicted"/>
<dbReference type="OrthoDB" id="3187773at2759"/>
<dbReference type="InParanoid" id="A0A0D0AZH2"/>
<dbReference type="Proteomes" id="UP000054485">
    <property type="component" value="Unassembled WGS sequence"/>
</dbReference>
<name>A0A0D0AZH2_9AGAM</name>
<organism evidence="1 2">
    <name type="scientific">Suillus luteus UH-Slu-Lm8-n1</name>
    <dbReference type="NCBI Taxonomy" id="930992"/>
    <lineage>
        <taxon>Eukaryota</taxon>
        <taxon>Fungi</taxon>
        <taxon>Dikarya</taxon>
        <taxon>Basidiomycota</taxon>
        <taxon>Agaricomycotina</taxon>
        <taxon>Agaricomycetes</taxon>
        <taxon>Agaricomycetidae</taxon>
        <taxon>Boletales</taxon>
        <taxon>Suillineae</taxon>
        <taxon>Suillaceae</taxon>
        <taxon>Suillus</taxon>
    </lineage>
</organism>
<evidence type="ECO:0000313" key="1">
    <source>
        <dbReference type="EMBL" id="KIK39732.1"/>
    </source>
</evidence>
<sequence>SCPTWRNGPACYDCVFINAQPELEGMRGLEVVRALCFFSFKYRWVLYECTVVHWFDVIGDAPDEDTGMWIVQPTINNHSWNISVIHINAIYHAAHLLPVYGTEFIPPTLNFCHSLDAFCAFYVNKFTDHHAFEIAF</sequence>